<protein>
    <submittedName>
        <fullName evidence="2">Uncharacterized protein</fullName>
    </submittedName>
</protein>
<keyword evidence="1" id="KW-0472">Membrane</keyword>
<evidence type="ECO:0000313" key="2">
    <source>
        <dbReference type="EMBL" id="CCC93625.1"/>
    </source>
</evidence>
<sequence length="276" mass="31452">MRMKSIRGVLSGFRFILVSIIVALPIVLPVSAKGSDADVVAGVLREAIKAGDVARVKLLLSDNNLLTALKDYEPSPLYWVVDEKLDSRKLAKIMQLLLERLGEVGKDYGRYHLLTRAVHNHVHHVVDVLLRWPGTIKEVLAKYLTCDDVGHVPKDVTVVVSPHSRDCFYNFPRTVAYEQSQLAAVIRDLHRRRQKLEEALDPAAAKVDWKNPFLIPPEGMKPPMDQLVMNPRLFADFSEALVYYFLGEWMFPFGQLYYLFILLFALPVMYLMCVVM</sequence>
<dbReference type="EMBL" id="HE575323">
    <property type="protein sequence ID" value="CCC93625.1"/>
    <property type="molecule type" value="Genomic_DNA"/>
</dbReference>
<gene>
    <name evidence="2" type="ORF">TCIL3000_10_3880</name>
</gene>
<name>G0UW59_TRYCI</name>
<feature type="transmembrane region" description="Helical" evidence="1">
    <location>
        <begin position="256"/>
        <end position="275"/>
    </location>
</feature>
<dbReference type="VEuPathDB" id="TriTrypDB:TcIL3000_10_3880"/>
<accession>G0UW59</accession>
<keyword evidence="1" id="KW-1133">Transmembrane helix</keyword>
<proteinExistence type="predicted"/>
<reference evidence="2" key="1">
    <citation type="journal article" date="2012" name="Proc. Natl. Acad. Sci. U.S.A.">
        <title>Antigenic diversity is generated by distinct evolutionary mechanisms in African trypanosome species.</title>
        <authorList>
            <person name="Jackson A.P."/>
            <person name="Berry A."/>
            <person name="Aslett M."/>
            <person name="Allison H.C."/>
            <person name="Burton P."/>
            <person name="Vavrova-Anderson J."/>
            <person name="Brown R."/>
            <person name="Browne H."/>
            <person name="Corton N."/>
            <person name="Hauser H."/>
            <person name="Gamble J."/>
            <person name="Gilderthorp R."/>
            <person name="Marcello L."/>
            <person name="McQuillan J."/>
            <person name="Otto T.D."/>
            <person name="Quail M.A."/>
            <person name="Sanders M.J."/>
            <person name="van Tonder A."/>
            <person name="Ginger M.L."/>
            <person name="Field M.C."/>
            <person name="Barry J.D."/>
            <person name="Hertz-Fowler C."/>
            <person name="Berriman M."/>
        </authorList>
    </citation>
    <scope>NUCLEOTIDE SEQUENCE</scope>
    <source>
        <strain evidence="2">IL3000</strain>
    </source>
</reference>
<organism evidence="2">
    <name type="scientific">Trypanosoma congolense (strain IL3000)</name>
    <dbReference type="NCBI Taxonomy" id="1068625"/>
    <lineage>
        <taxon>Eukaryota</taxon>
        <taxon>Discoba</taxon>
        <taxon>Euglenozoa</taxon>
        <taxon>Kinetoplastea</taxon>
        <taxon>Metakinetoplastina</taxon>
        <taxon>Trypanosomatida</taxon>
        <taxon>Trypanosomatidae</taxon>
        <taxon>Trypanosoma</taxon>
        <taxon>Nannomonas</taxon>
    </lineage>
</organism>
<evidence type="ECO:0000256" key="1">
    <source>
        <dbReference type="SAM" id="Phobius"/>
    </source>
</evidence>
<keyword evidence="1" id="KW-0812">Transmembrane</keyword>
<dbReference type="AlphaFoldDB" id="G0UW59"/>